<dbReference type="PANTHER" id="PTHR37984:SF15">
    <property type="entry name" value="INTEGRASE CATALYTIC DOMAIN-CONTAINING PROTEIN"/>
    <property type="match status" value="1"/>
</dbReference>
<dbReference type="GeneID" id="106534683"/>
<gene>
    <name evidence="5" type="primary">LOC106534683</name>
</gene>
<feature type="compositionally biased region" description="Basic and acidic residues" evidence="2">
    <location>
        <begin position="609"/>
        <end position="623"/>
    </location>
</feature>
<dbReference type="InterPro" id="IPR036397">
    <property type="entry name" value="RNaseH_sf"/>
</dbReference>
<evidence type="ECO:0000256" key="2">
    <source>
        <dbReference type="SAM" id="MobiDB-lite"/>
    </source>
</evidence>
<dbReference type="InterPro" id="IPR050951">
    <property type="entry name" value="Retrovirus_Pol_polyprotein"/>
</dbReference>
<reference evidence="5" key="1">
    <citation type="submission" date="2025-08" db="UniProtKB">
        <authorList>
            <consortium name="RefSeq"/>
        </authorList>
    </citation>
    <scope>IDENTIFICATION</scope>
</reference>
<accession>A0A2I4D3M5</accession>
<dbReference type="Gene3D" id="3.30.420.10">
    <property type="entry name" value="Ribonuclease H-like superfamily/Ribonuclease H"/>
    <property type="match status" value="1"/>
</dbReference>
<organism evidence="4 5">
    <name type="scientific">Austrofundulus limnaeus</name>
    <name type="common">Annual killifish</name>
    <dbReference type="NCBI Taxonomy" id="52670"/>
    <lineage>
        <taxon>Eukaryota</taxon>
        <taxon>Metazoa</taxon>
        <taxon>Chordata</taxon>
        <taxon>Craniata</taxon>
        <taxon>Vertebrata</taxon>
        <taxon>Euteleostomi</taxon>
        <taxon>Actinopterygii</taxon>
        <taxon>Neopterygii</taxon>
        <taxon>Teleostei</taxon>
        <taxon>Neoteleostei</taxon>
        <taxon>Acanthomorphata</taxon>
        <taxon>Ovalentaria</taxon>
        <taxon>Atherinomorphae</taxon>
        <taxon>Cyprinodontiformes</taxon>
        <taxon>Rivulidae</taxon>
        <taxon>Austrofundulus</taxon>
    </lineage>
</organism>
<dbReference type="InParanoid" id="A0A2I4D3M5"/>
<keyword evidence="4" id="KW-1185">Reference proteome</keyword>
<feature type="compositionally biased region" description="Polar residues" evidence="2">
    <location>
        <begin position="580"/>
        <end position="595"/>
    </location>
</feature>
<dbReference type="Gene3D" id="1.10.340.70">
    <property type="match status" value="1"/>
</dbReference>
<evidence type="ECO:0000313" key="4">
    <source>
        <dbReference type="Proteomes" id="UP000192220"/>
    </source>
</evidence>
<dbReference type="AlphaFoldDB" id="A0A2I4D3M5"/>
<dbReference type="PROSITE" id="PS50994">
    <property type="entry name" value="INTEGRASE"/>
    <property type="match status" value="1"/>
</dbReference>
<dbReference type="STRING" id="52670.A0A2I4D3M5"/>
<dbReference type="Proteomes" id="UP000192220">
    <property type="component" value="Unplaced"/>
</dbReference>
<dbReference type="RefSeq" id="XP_013886843.1">
    <property type="nucleotide sequence ID" value="XM_014031389.1"/>
</dbReference>
<dbReference type="FunFam" id="3.30.420.10:FF:000032">
    <property type="entry name" value="Retrovirus-related Pol polyprotein from transposon 297-like Protein"/>
    <property type="match status" value="1"/>
</dbReference>
<dbReference type="Pfam" id="PF00665">
    <property type="entry name" value="rve"/>
    <property type="match status" value="1"/>
</dbReference>
<dbReference type="InterPro" id="IPR001584">
    <property type="entry name" value="Integrase_cat-core"/>
</dbReference>
<proteinExistence type="predicted"/>
<feature type="region of interest" description="Disordered" evidence="2">
    <location>
        <begin position="573"/>
        <end position="715"/>
    </location>
</feature>
<dbReference type="GO" id="GO:0015074">
    <property type="term" value="P:DNA integration"/>
    <property type="evidence" value="ECO:0007669"/>
    <property type="project" value="InterPro"/>
</dbReference>
<dbReference type="FunFam" id="1.10.340.70:FF:000001">
    <property type="entry name" value="Retrovirus-related Pol polyprotein from transposon gypsy-like Protein"/>
    <property type="match status" value="1"/>
</dbReference>
<dbReference type="KEGG" id="alim:106534683"/>
<dbReference type="SUPFAM" id="SSF53098">
    <property type="entry name" value="Ribonuclease H-like"/>
    <property type="match status" value="1"/>
</dbReference>
<sequence length="777" mass="88084">MDADGLSRRPHGELSDDPTSRKEHERVLKFAQQHLNEPDYVSIDQHTIEAICARHLVYSSDVHLDHALVLSMSTHVNSLPDSFTDDEQFSSSLLPRFSADDIAAKQRDDPVIRHVIAQLERGESPSPSVREELPELPLLLREVNKMELQNNLLIRRRQVGSESRCQLVLPEEYRAVVLHQLHNQMGHMGTLDLVRSRFYWPRMFIDVVNKVRTCERCVRRKSLPERAASLVNIKTTHPLELVCMDFLSVEPDRRIKDILVITDHFTKYAIAVPTSNQKAKTVAKCLWDNFLVHYGIPEKLHSDQGSDFESRTIRELCKMANIHKIRTTPYHPRGNPVERFNRTLLDMLGTLTEKEKTHWRDFVKPLVHAYNCTKNDVTGYSPYELMFGRQPRLPVDLAFGLPLSKDGFSSHTQYVQKLKSHLEESYKLASRNSAKVMQRNKTRFDRKVTASELDIGDRVLVRNVRLRGKHKLADKWESSVYIVVKKAGNLPVYTVRPEGQNKPLRTLHRDLLLPCGYLPVPEEETSTRDKKKSPVSSPVSADDEEDPSEDELIDPPLYIPSSVEPVKFTSDIDLPPVEQSVPSTEQFVPSTQSPVPVTEEDSDAEEDELKPVEGEPTTVKEEQLSIYSEEPEIDSEQINPAEVSRVERSLSPDPDTPDNAGLDVQEPDVPDISSHAEEPHSPVDSISLDIEDQPLKRSSRTRNPPDRLQYTKPGKPLLKSIQTLLHGLSSAFSFALQEDEEEPLIAPYSSQPPICCQPGTCTRTYMGSGGESVTCTK</sequence>
<dbReference type="GO" id="GO:0003676">
    <property type="term" value="F:nucleic acid binding"/>
    <property type="evidence" value="ECO:0007669"/>
    <property type="project" value="InterPro"/>
</dbReference>
<feature type="compositionally biased region" description="Acidic residues" evidence="2">
    <location>
        <begin position="598"/>
        <end position="608"/>
    </location>
</feature>
<dbReference type="InterPro" id="IPR012337">
    <property type="entry name" value="RNaseH-like_sf"/>
</dbReference>
<feature type="domain" description="Integrase catalytic" evidence="3">
    <location>
        <begin position="234"/>
        <end position="390"/>
    </location>
</feature>
<evidence type="ECO:0000313" key="5">
    <source>
        <dbReference type="RefSeq" id="XP_013886843.1"/>
    </source>
</evidence>
<feature type="region of interest" description="Disordered" evidence="2">
    <location>
        <begin position="519"/>
        <end position="560"/>
    </location>
</feature>
<feature type="region of interest" description="Disordered" evidence="2">
    <location>
        <begin position="1"/>
        <end position="23"/>
    </location>
</feature>
<dbReference type="OrthoDB" id="8434458at2759"/>
<protein>
    <recommendedName>
        <fullName evidence="1">Gypsy retrotransposon integrase-like protein 1</fullName>
    </recommendedName>
</protein>
<name>A0A2I4D3M5_AUSLI</name>
<dbReference type="InterPro" id="IPR041588">
    <property type="entry name" value="Integrase_H2C2"/>
</dbReference>
<evidence type="ECO:0000259" key="3">
    <source>
        <dbReference type="PROSITE" id="PS50994"/>
    </source>
</evidence>
<dbReference type="PANTHER" id="PTHR37984">
    <property type="entry name" value="PROTEIN CBG26694"/>
    <property type="match status" value="1"/>
</dbReference>
<dbReference type="Pfam" id="PF17921">
    <property type="entry name" value="Integrase_H2C2"/>
    <property type="match status" value="1"/>
</dbReference>
<evidence type="ECO:0000256" key="1">
    <source>
        <dbReference type="ARBA" id="ARBA00039658"/>
    </source>
</evidence>
<feature type="compositionally biased region" description="Acidic residues" evidence="2">
    <location>
        <begin position="541"/>
        <end position="553"/>
    </location>
</feature>